<feature type="domain" description="Ketoreductase" evidence="7">
    <location>
        <begin position="564"/>
        <end position="760"/>
    </location>
</feature>
<gene>
    <name evidence="8" type="ORF">TCE0_033f07995</name>
</gene>
<dbReference type="Pfam" id="PF00743">
    <property type="entry name" value="FMO-like"/>
    <property type="match status" value="1"/>
</dbReference>
<dbReference type="InterPro" id="IPR036188">
    <property type="entry name" value="FAD/NAD-bd_sf"/>
</dbReference>
<dbReference type="Pfam" id="PF13561">
    <property type="entry name" value="adh_short_C2"/>
    <property type="match status" value="1"/>
</dbReference>
<evidence type="ECO:0000256" key="3">
    <source>
        <dbReference type="ARBA" id="ARBA00022630"/>
    </source>
</evidence>
<comment type="similarity">
    <text evidence="2">Belongs to the FAD-binding monooxygenase family.</text>
</comment>
<dbReference type="SMART" id="SM00822">
    <property type="entry name" value="PKS_KR"/>
    <property type="match status" value="1"/>
</dbReference>
<dbReference type="PANTHER" id="PTHR42877">
    <property type="entry name" value="L-ORNITHINE N(5)-MONOOXYGENASE-RELATED"/>
    <property type="match status" value="1"/>
</dbReference>
<dbReference type="Gene3D" id="3.40.50.720">
    <property type="entry name" value="NAD(P)-binding Rossmann-like Domain"/>
    <property type="match status" value="1"/>
</dbReference>
<dbReference type="FunFam" id="3.40.50.720:FF:000084">
    <property type="entry name" value="Short-chain dehydrogenase reductase"/>
    <property type="match status" value="1"/>
</dbReference>
<keyword evidence="9" id="KW-1185">Reference proteome</keyword>
<dbReference type="PANTHER" id="PTHR42877:SF5">
    <property type="entry name" value="L-ORNITHINE N(5)-MONOOXYGENASE-RELATED"/>
    <property type="match status" value="1"/>
</dbReference>
<dbReference type="SUPFAM" id="SSF51905">
    <property type="entry name" value="FAD/NAD(P)-binding domain"/>
    <property type="match status" value="2"/>
</dbReference>
<keyword evidence="3" id="KW-0285">Flavoprotein</keyword>
<comment type="caution">
    <text evidence="8">The sequence shown here is derived from an EMBL/GenBank/DDBJ whole genome shotgun (WGS) entry which is preliminary data.</text>
</comment>
<dbReference type="InterPro" id="IPR020946">
    <property type="entry name" value="Flavin_mOase-like"/>
</dbReference>
<evidence type="ECO:0000256" key="1">
    <source>
        <dbReference type="ARBA" id="ARBA00001974"/>
    </source>
</evidence>
<dbReference type="InterPro" id="IPR036291">
    <property type="entry name" value="NAD(P)-bd_dom_sf"/>
</dbReference>
<comment type="cofactor">
    <cofactor evidence="1">
        <name>FAD</name>
        <dbReference type="ChEBI" id="CHEBI:57692"/>
    </cofactor>
</comment>
<evidence type="ECO:0000313" key="8">
    <source>
        <dbReference type="EMBL" id="GAM37780.1"/>
    </source>
</evidence>
<evidence type="ECO:0000256" key="4">
    <source>
        <dbReference type="ARBA" id="ARBA00022827"/>
    </source>
</evidence>
<organism evidence="8 9">
    <name type="scientific">Talaromyces pinophilus</name>
    <name type="common">Penicillium pinophilum</name>
    <dbReference type="NCBI Taxonomy" id="128442"/>
    <lineage>
        <taxon>Eukaryota</taxon>
        <taxon>Fungi</taxon>
        <taxon>Dikarya</taxon>
        <taxon>Ascomycota</taxon>
        <taxon>Pezizomycotina</taxon>
        <taxon>Eurotiomycetes</taxon>
        <taxon>Eurotiomycetidae</taxon>
        <taxon>Eurotiales</taxon>
        <taxon>Trichocomaceae</taxon>
        <taxon>Talaromyces</taxon>
        <taxon>Talaromyces sect. Talaromyces</taxon>
    </lineage>
</organism>
<dbReference type="InterPro" id="IPR002347">
    <property type="entry name" value="SDR_fam"/>
</dbReference>
<reference evidence="9" key="1">
    <citation type="journal article" date="2015" name="Genome Announc.">
        <title>Draft genome sequence of Talaromyces cellulolyticus strain Y-94, a source of lignocellulosic biomass-degrading enzymes.</title>
        <authorList>
            <person name="Fujii T."/>
            <person name="Koike H."/>
            <person name="Sawayama S."/>
            <person name="Yano S."/>
            <person name="Inoue H."/>
        </authorList>
    </citation>
    <scope>NUCLEOTIDE SEQUENCE [LARGE SCALE GENOMIC DNA]</scope>
    <source>
        <strain evidence="9">Y-94</strain>
    </source>
</reference>
<protein>
    <recommendedName>
        <fullName evidence="7">Ketoreductase domain-containing protein</fullName>
    </recommendedName>
</protein>
<dbReference type="AlphaFoldDB" id="A0A6V8H8P2"/>
<dbReference type="PROSITE" id="PS00061">
    <property type="entry name" value="ADH_SHORT"/>
    <property type="match status" value="1"/>
</dbReference>
<evidence type="ECO:0000256" key="6">
    <source>
        <dbReference type="ARBA" id="ARBA00023002"/>
    </source>
</evidence>
<proteinExistence type="inferred from homology"/>
<dbReference type="PRINTS" id="PR00081">
    <property type="entry name" value="GDHRDH"/>
</dbReference>
<dbReference type="InterPro" id="IPR020904">
    <property type="entry name" value="Sc_DH/Rdtase_CS"/>
</dbReference>
<accession>A0A6V8H8P2</accession>
<sequence length="825" mass="92555">MAKVHEPRAIIIGCGVAGIAMAARLKTTLNYDNFLIYEREKQLGGTWYLNTYPGVGCDVDSHLYSFSFNLNPDWSKRFAEQPEILQYLNSTVDKFGIRPHVRLGIEIVEASWDDTKSLWKVKLRDLETSQVFTREAEILVSCVGTISTPKDCDIPHHEDFQGAIWHSARWNHDYDLKDKTVAVVGNGCSAAQLIPHVVQSAKKVYQFQRSPQWVTERINRSFTAFEKWCFRHLPLVHRLYRFKLWKDTDGLHELYLSHTKAAVRMRERATEHAKSYITDNSPTKYHKILIPTFPLGCKRRIFDPGYLDSLWKDNLELTTERIVEFYEGGVRTSTRDIQVDAVVLSTGFKIQEFLSPITVVGRDGQTTLNDHWRSTRGAQAYKATFVSGFPNFGIVFGPNAFPAHNSVIYTNEVQVEYIIKTLIKPVLDRNFRVLDVKEAAEMCDANHVQESLKNMVWSGGCSNWNLDSRGRNTTNYHDNTWKFWYDLYWPVWKDFNLDGDTGYRPLHPLTKFTIAAAGISAHRNTSTTTSSVTGLTTSAPSSLQRANELYLSKRVPDLFSLQDRVVIITGGARGIGLALAFAVAEVGGKIAIVDTAAQPHEHFQKLKEVASRVEYYRSDVTDYNVLRQTFDEIATYFGSIHGCIAAAGICPDQPFIQRNPQDVQRCFDINVLGTYFTAQLTAERIVQQSKEEANDSATLSPIPIPRGSIVLIGSVAAHQASRGQFLSDYAASKGAVRSLTKELGVELAPCGIRVNCISPGYIMTDLMADIAEVRPDLAEIVTIEPPMKRMGDRSDLKGAAVFLLSEASAYMTGAEMLITGGLDAR</sequence>
<dbReference type="EMBL" id="DF933829">
    <property type="protein sequence ID" value="GAM37780.1"/>
    <property type="molecule type" value="Genomic_DNA"/>
</dbReference>
<dbReference type="GO" id="GO:0050660">
    <property type="term" value="F:flavin adenine dinucleotide binding"/>
    <property type="evidence" value="ECO:0007669"/>
    <property type="project" value="InterPro"/>
</dbReference>
<dbReference type="SUPFAM" id="SSF51735">
    <property type="entry name" value="NAD(P)-binding Rossmann-fold domains"/>
    <property type="match status" value="1"/>
</dbReference>
<dbReference type="GO" id="GO:0004499">
    <property type="term" value="F:N,N-dimethylaniline monooxygenase activity"/>
    <property type="evidence" value="ECO:0007669"/>
    <property type="project" value="InterPro"/>
</dbReference>
<dbReference type="Gene3D" id="3.50.50.60">
    <property type="entry name" value="FAD/NAD(P)-binding domain"/>
    <property type="match status" value="3"/>
</dbReference>
<dbReference type="InterPro" id="IPR051209">
    <property type="entry name" value="FAD-bind_Monooxygenase_sf"/>
</dbReference>
<dbReference type="GO" id="GO:0050661">
    <property type="term" value="F:NADP binding"/>
    <property type="evidence" value="ECO:0007669"/>
    <property type="project" value="InterPro"/>
</dbReference>
<keyword evidence="5" id="KW-0521">NADP</keyword>
<evidence type="ECO:0000259" key="7">
    <source>
        <dbReference type="SMART" id="SM00822"/>
    </source>
</evidence>
<evidence type="ECO:0000313" key="9">
    <source>
        <dbReference type="Proteomes" id="UP000053095"/>
    </source>
</evidence>
<dbReference type="Proteomes" id="UP000053095">
    <property type="component" value="Unassembled WGS sequence"/>
</dbReference>
<evidence type="ECO:0000256" key="5">
    <source>
        <dbReference type="ARBA" id="ARBA00022857"/>
    </source>
</evidence>
<dbReference type="InterPro" id="IPR057326">
    <property type="entry name" value="KR_dom"/>
</dbReference>
<evidence type="ECO:0000256" key="2">
    <source>
        <dbReference type="ARBA" id="ARBA00010139"/>
    </source>
</evidence>
<keyword evidence="6" id="KW-0560">Oxidoreductase</keyword>
<keyword evidence="4" id="KW-0274">FAD</keyword>
<name>A0A6V8H8P2_TALPI</name>